<dbReference type="Gene3D" id="3.10.100.10">
    <property type="entry name" value="Mannose-Binding Protein A, subunit A"/>
    <property type="match status" value="1"/>
</dbReference>
<dbReference type="SMART" id="SM00034">
    <property type="entry name" value="CLECT"/>
    <property type="match status" value="1"/>
</dbReference>
<organism evidence="2 3">
    <name type="scientific">Apolygus lucorum</name>
    <name type="common">Small green plant bug</name>
    <name type="synonym">Lygocoris lucorum</name>
    <dbReference type="NCBI Taxonomy" id="248454"/>
    <lineage>
        <taxon>Eukaryota</taxon>
        <taxon>Metazoa</taxon>
        <taxon>Ecdysozoa</taxon>
        <taxon>Arthropoda</taxon>
        <taxon>Hexapoda</taxon>
        <taxon>Insecta</taxon>
        <taxon>Pterygota</taxon>
        <taxon>Neoptera</taxon>
        <taxon>Paraneoptera</taxon>
        <taxon>Hemiptera</taxon>
        <taxon>Heteroptera</taxon>
        <taxon>Panheteroptera</taxon>
        <taxon>Cimicomorpha</taxon>
        <taxon>Miridae</taxon>
        <taxon>Mirini</taxon>
        <taxon>Apolygus</taxon>
    </lineage>
</organism>
<evidence type="ECO:0000256" key="1">
    <source>
        <dbReference type="ARBA" id="ARBA00023157"/>
    </source>
</evidence>
<keyword evidence="1" id="KW-1015">Disulfide bond</keyword>
<protein>
    <submittedName>
        <fullName evidence="2">Uncharacterized protein</fullName>
    </submittedName>
</protein>
<proteinExistence type="predicted"/>
<dbReference type="Proteomes" id="UP000466442">
    <property type="component" value="Unassembled WGS sequence"/>
</dbReference>
<dbReference type="CDD" id="cd00037">
    <property type="entry name" value="CLECT"/>
    <property type="match status" value="1"/>
</dbReference>
<dbReference type="InterPro" id="IPR050111">
    <property type="entry name" value="C-type_lectin/snaclec_domain"/>
</dbReference>
<dbReference type="SUPFAM" id="SSF56436">
    <property type="entry name" value="C-type lectin-like"/>
    <property type="match status" value="1"/>
</dbReference>
<name>A0A6A4KA65_APOLU</name>
<dbReference type="EMBL" id="WIXP02000003">
    <property type="protein sequence ID" value="KAF6212987.1"/>
    <property type="molecule type" value="Genomic_DNA"/>
</dbReference>
<dbReference type="OrthoDB" id="7962197at2759"/>
<dbReference type="Pfam" id="PF00059">
    <property type="entry name" value="Lectin_C"/>
    <property type="match status" value="1"/>
</dbReference>
<comment type="caution">
    <text evidence="2">The sequence shown here is derived from an EMBL/GenBank/DDBJ whole genome shotgun (WGS) entry which is preliminary data.</text>
</comment>
<sequence length="175" mass="19746">MKEIVLFQLILLGIAGASVINRGVVGTDITASFNVSSIDVLKGVLSMQEHKKTFDIIKTLYTWNDAVVYCKERHGNLASIRSEEEHDQIVKMMNYTGLSSIMYIGGTSARSGRGYYWISDGESLTYQNWSPGQPSGNQECIVYEKLTSGWKWNNLFCNTVRPFACEYYPVSNFLE</sequence>
<dbReference type="InterPro" id="IPR001304">
    <property type="entry name" value="C-type_lectin-like"/>
</dbReference>
<dbReference type="InterPro" id="IPR016187">
    <property type="entry name" value="CTDL_fold"/>
</dbReference>
<dbReference type="InterPro" id="IPR018378">
    <property type="entry name" value="C-type_lectin_CS"/>
</dbReference>
<dbReference type="PANTHER" id="PTHR22803">
    <property type="entry name" value="MANNOSE, PHOSPHOLIPASE, LECTIN RECEPTOR RELATED"/>
    <property type="match status" value="1"/>
</dbReference>
<reference evidence="2" key="1">
    <citation type="journal article" date="2021" name="Mol. Ecol. Resour.">
        <title>Apolygus lucorum genome provides insights into omnivorousness and mesophyll feeding.</title>
        <authorList>
            <person name="Liu Y."/>
            <person name="Liu H."/>
            <person name="Wang H."/>
            <person name="Huang T."/>
            <person name="Liu B."/>
            <person name="Yang B."/>
            <person name="Yin L."/>
            <person name="Li B."/>
            <person name="Zhang Y."/>
            <person name="Zhang S."/>
            <person name="Jiang F."/>
            <person name="Zhang X."/>
            <person name="Ren Y."/>
            <person name="Wang B."/>
            <person name="Wang S."/>
            <person name="Lu Y."/>
            <person name="Wu K."/>
            <person name="Fan W."/>
            <person name="Wang G."/>
        </authorList>
    </citation>
    <scope>NUCLEOTIDE SEQUENCE</scope>
    <source>
        <strain evidence="2">12Hb</strain>
    </source>
</reference>
<evidence type="ECO:0000313" key="3">
    <source>
        <dbReference type="Proteomes" id="UP000466442"/>
    </source>
</evidence>
<accession>A0A6A4KA65</accession>
<dbReference type="SMR" id="A0A6A4KA65"/>
<evidence type="ECO:0000313" key="2">
    <source>
        <dbReference type="EMBL" id="KAF6212987.1"/>
    </source>
</evidence>
<gene>
    <name evidence="2" type="ORF">GE061_010700</name>
</gene>
<dbReference type="InterPro" id="IPR016186">
    <property type="entry name" value="C-type_lectin-like/link_sf"/>
</dbReference>
<dbReference type="PROSITE" id="PS50041">
    <property type="entry name" value="C_TYPE_LECTIN_2"/>
    <property type="match status" value="1"/>
</dbReference>
<keyword evidence="3" id="KW-1185">Reference proteome</keyword>
<dbReference type="AlphaFoldDB" id="A0A6A4KA65"/>
<dbReference type="PROSITE" id="PS00615">
    <property type="entry name" value="C_TYPE_LECTIN_1"/>
    <property type="match status" value="1"/>
</dbReference>